<sequence length="1911" mass="215906">MSYESPLNSIKETISDTSSQTSKMSPQEELTSDKSFLLFMREIPDDMMIAFPIHINDGATITKDIQNIGDIMVVYAARIAVLYDDDKMIDVYEEIGGIIKTLFNEQIRSIGRPVSVPIDNLEMLYLSQLDDAAERRDHLYKYNSKYLIHELTRAYDRLNTIGFGILLHLLKKGVNYHEFIPSGLDLKSKIIELTNKISHTFLVFCNNDEQKRMLESKQEFENAFMIVRIMYFLKTHEYQKMIFSSGSTSFPRITKITLGQKSLSIEESYRLLKDVLNLSLFNAIRDVRIEDLNDNFDNVIDYMKKLYDSMVTIEYGGITRTINTKNIIYYTYFYNEYITKPTDDRSKSISARIRRGRITRRRGRVTRRKGRRIPIGIIPIRRTPRGTRRSSTSTKPIPNGKGTHTGTRRHIGTGRPNGKGRHRGRGVPIRNTPPVQQVAGQPRSIIQRGGLTGLAFPRTVNVTGNIVRDYIKPWSRVVRTGHGLSRPTVETVPPQYISLPGPILTDRHLEVIYELSAICHDRSIERGHDKLVDVDKKRDDDDVIQTCRAKAFEFMSKTLMMYSRRGHDDTVKPVPEPNDVDGSRDTAPPFPAESIYRVISVDDGGFLVVNNRVDIPPFGSVRIFADVDGHMTRKIQYIFGNPDDPPPHNTIRSPLKSLIPPALGEPAPDHFDTGLGRSTTDSTRSIAGYIDSSSTGKGTWFAGAEPMFLLFGFIYETGGSDPHVLTSIVNSFFRMTAFYCANTPGYRSLGGVKQIVFDMALASLTVDSVQSAGQEIHISINGSGSYPFKMSNAEMRKYIKKCTRAKNTEVVADGTHLFLDALHEFVRQELIRRRVAMKDVERLSNEIMIELACFFKYMGDKSHLLLGILQCIVDKHLRDLDQSRPDLPSPDIWSFDRQLLMTIIETTQRAAELSTDDTDIYARISKIGAMMTHTHRVRPLNMLLNSRVITKMRARGVHVVGDINVNHYIPICKSTDPLYIVRNQIRCIFDDPSINQSSDKNMLSLLLKTLLGSTSVMRYYKEVTMNRYKNEQYKEYRDFGLFFDSWSRFFDKSSMTKVFTAAIPIFSIEGWRTGEANIFSFIQHGIPRNASDPPESIGFSYSEKKYRLGNTACCSRMLDWIDHLSKFRKFVELFSPATRHAYRYLTGSFTLSVGLLSTMEHQLPEDIFNKMMNKKIRSEGASLRFPRAIAVGVEDINTMKMLFRVCTEVERTSDLEDIIEKYKASNGGEADPKTIELMRFLYNIFENCYTVAIGITGKELVPAVTDGGLALRYFTRVSNIIDMSVELMNIIHQMVEMDISNQVILSYLHDVMSKMFHMIFDVMRTTGDHPGNLIWCKHIVKFFYNHLVIPDLPLKEQLKHNYDQDREQDLKVLLTYQKYRKIPDFNDEIDNGMPTSQYSVLRLNIDFLANSFVNEPAGLFLHDDHGMLTLTRGAKSKKRTPLEDPEANHRLAPENILSAIICILKSFINVTSISKLRDITVLDDDAQYVYLKDLLREIMEMDEGMSDSPRMIDSLRMLDSIRMLDSLKETATLEMMPNLLMLMPNSLKMLGSLESLGYTKESEEMTEYRDPSSRDRPAHLNYEPDIIINEVMSRFFHVASSALRNSVIFASQPGFGSAAIGGSKLRSVILNLALTTDLVSSIDSPAGDEELADGKLPQTMKRKKAASVKPSQYLHSGKNDGDRSKRIRKGSESEVEGEESEVESEESEESEAENLTQAEFELFTRLLARYISHEVDIVDTDGIKAFLTEVVIDFRSNPIEVTNIETYLINLIDAMAKSHGSGSGSWAAALVDGSDSDGSDSDGDGSDGSDGSVSAGILSDFDFDYEGMDGIVLSKLAGSAASDVVPPPVYIIDGILADMQHKVRMTRASDSKIGPYDVVPLFQSVDKPHLTEYVNPAAEEYGGEMVAALSA</sequence>
<evidence type="ECO:0000256" key="1">
    <source>
        <dbReference type="SAM" id="MobiDB-lite"/>
    </source>
</evidence>
<dbReference type="EMBL" id="MN739226">
    <property type="protein sequence ID" value="QHS94555.1"/>
    <property type="molecule type" value="Genomic_DNA"/>
</dbReference>
<feature type="compositionally biased region" description="Acidic residues" evidence="1">
    <location>
        <begin position="1794"/>
        <end position="1807"/>
    </location>
</feature>
<feature type="region of interest" description="Disordered" evidence="1">
    <location>
        <begin position="1"/>
        <end position="29"/>
    </location>
</feature>
<feature type="region of interest" description="Disordered" evidence="1">
    <location>
        <begin position="1791"/>
        <end position="1812"/>
    </location>
</feature>
<reference evidence="2" key="1">
    <citation type="journal article" date="2020" name="Nature">
        <title>Giant virus diversity and host interactions through global metagenomics.</title>
        <authorList>
            <person name="Schulz F."/>
            <person name="Roux S."/>
            <person name="Paez-Espino D."/>
            <person name="Jungbluth S."/>
            <person name="Walsh D.A."/>
            <person name="Denef V.J."/>
            <person name="McMahon K.D."/>
            <person name="Konstantinidis K.T."/>
            <person name="Eloe-Fadrosh E.A."/>
            <person name="Kyrpides N.C."/>
            <person name="Woyke T."/>
        </authorList>
    </citation>
    <scope>NUCLEOTIDE SEQUENCE</scope>
    <source>
        <strain evidence="2">GVMAG-M-3300018416-45</strain>
    </source>
</reference>
<feature type="region of interest" description="Disordered" evidence="1">
    <location>
        <begin position="1659"/>
        <end position="1715"/>
    </location>
</feature>
<feature type="region of interest" description="Disordered" evidence="1">
    <location>
        <begin position="383"/>
        <end position="440"/>
    </location>
</feature>
<protein>
    <submittedName>
        <fullName evidence="2">Uncharacterized protein</fullName>
    </submittedName>
</protein>
<name>A0A6C0BQ32_9ZZZZ</name>
<organism evidence="2">
    <name type="scientific">viral metagenome</name>
    <dbReference type="NCBI Taxonomy" id="1070528"/>
    <lineage>
        <taxon>unclassified sequences</taxon>
        <taxon>metagenomes</taxon>
        <taxon>organismal metagenomes</taxon>
    </lineage>
</organism>
<feature type="region of interest" description="Disordered" evidence="1">
    <location>
        <begin position="567"/>
        <end position="586"/>
    </location>
</feature>
<accession>A0A6C0BQ32</accession>
<evidence type="ECO:0000313" key="2">
    <source>
        <dbReference type="EMBL" id="QHS94555.1"/>
    </source>
</evidence>
<feature type="compositionally biased region" description="Basic and acidic residues" evidence="1">
    <location>
        <begin position="1677"/>
        <end position="1692"/>
    </location>
</feature>
<proteinExistence type="predicted"/>
<feature type="compositionally biased region" description="Basic residues" evidence="1">
    <location>
        <begin position="406"/>
        <end position="425"/>
    </location>
</feature>
<feature type="compositionally biased region" description="Acidic residues" evidence="1">
    <location>
        <begin position="1693"/>
        <end position="1712"/>
    </location>
</feature>